<dbReference type="SMART" id="SM00388">
    <property type="entry name" value="HisKA"/>
    <property type="match status" value="1"/>
</dbReference>
<dbReference type="SMART" id="SM00387">
    <property type="entry name" value="HATPase_c"/>
    <property type="match status" value="1"/>
</dbReference>
<dbReference type="GO" id="GO:0000155">
    <property type="term" value="F:phosphorelay sensor kinase activity"/>
    <property type="evidence" value="ECO:0007669"/>
    <property type="project" value="InterPro"/>
</dbReference>
<proteinExistence type="predicted"/>
<evidence type="ECO:0000256" key="6">
    <source>
        <dbReference type="ARBA" id="ARBA00022777"/>
    </source>
</evidence>
<dbReference type="SMART" id="SM00342">
    <property type="entry name" value="HTH_ARAC"/>
    <property type="match status" value="1"/>
</dbReference>
<dbReference type="InterPro" id="IPR018062">
    <property type="entry name" value="HTH_AraC-typ_CS"/>
</dbReference>
<protein>
    <recommendedName>
        <fullName evidence="2">histidine kinase</fullName>
        <ecNumber evidence="2">2.7.13.3</ecNumber>
    </recommendedName>
</protein>
<dbReference type="InterPro" id="IPR003661">
    <property type="entry name" value="HisK_dim/P_dom"/>
</dbReference>
<dbReference type="Proteomes" id="UP000256779">
    <property type="component" value="Unassembled WGS sequence"/>
</dbReference>
<dbReference type="CDD" id="cd00082">
    <property type="entry name" value="HisKA"/>
    <property type="match status" value="1"/>
</dbReference>
<evidence type="ECO:0000256" key="2">
    <source>
        <dbReference type="ARBA" id="ARBA00012438"/>
    </source>
</evidence>
<name>A0A3D9L7E9_MARFU</name>
<evidence type="ECO:0000256" key="1">
    <source>
        <dbReference type="ARBA" id="ARBA00000085"/>
    </source>
</evidence>
<sequence length="1363" mass="153589">MMKPVFCVILSVFGWITAFAQYENLKFENFSTLEGLSSSTCLEIFEDSEGYLWFGTINGLNKYDGYDFKIYRPMPGDRESISSNRILSIEEDREGHIWVGTGNGLNMYNPLTDKFARIRLKQVKGGLEVAINDLEYDSLENKLWVATDQGLYLLYLKDEVNISYEMQKYTYLKGEQIAQLEWDKSGDLWAAGYGPNIFRYDQSSNSFSVVKHQLPEELILNHLPQLLMLDSKGNFLIGNNLEALSYWDREADEIRLVKITSQKIPINDLHCDKNGITWVSTGGFGLYLLDENMSLLQHITHNPQDPFSLPNNQPSRVTEDRDGIYWISTYNRGICKLSLEKSTFRHIRYESGNPMSLSSEIAQSVLVDEHENIWIGTDGGGLNLWRDGAKKIEYFTEENGAINSNKVVYLAQGDGNKIWVCTWDGGLSLFDPATGTSRVFLHDPNDPTTIGQNTASCAAADAQGRTWLGTNTAGINVYVPKEDRFYRFPASEESGIQNNMIVGMMVDRSNRLLIGARNGLQVVDINAIDELTSGMKLPMVDVSKSGLEGFRVTHITQAADGTFWLGTDQGLYHITNELELVRSYTTSDGLINNLVVGVVAYDENTIWMTSKGGLSRLDVPSGKIKNFNVQDGIQGSEFQSKSVDLTPSGHILAGGINGLNIFDPRQIADKNKTVSPRLTALKIHNQEIHVGDTLSDRVVLSTSLEETEKIKLYYDEGFIQFDFVALNYSNPNRVSYAHRMVGISDEWVHIQNGRSAGYSNLTAGDYTFEVMAALDGDWDAAGITTINLEVLPPPWKSWWAYMIYLTFFVVVVWQGFRFYAYRINEERAHELDQMKLRFFMNVSHEFRTPLTLILNPVDKLLSSYDNPEVVKSSALVIQRSARKLLNLVNQLLDFRKLDMGQAPLDPVKGDIIKFTEDIHRFFTELANSRSIKFDLITNRESYFMWFDPDKLEKILGNLLSNAIKFTGDGGKISLEINIGTKRGTSVDVLEIIVRDSGIGLKKDQLEAVFNRFFHVDNTMTGTGIGLHYTKSLVEQHGGEITAESEYGEGSTFTVSIPTENAALDIALKSNQGVRKEINDFDQNSLLSLEYDLAISAQDDVDEEVDGGGAVQTVLIVEDNNELRVHLKNELGSLYRIKGASNGKEGLEKARKFFPDIIISDVMMPEMDGFEMCSELKGDPETSHIPIILLTARSLEEDRAEGYSIGADAYLPKPFNITVLKVRIKNLLQAKRKMREKFMKQTNILPSSEVTTNTLDEQFLDKATQVVLDNISDSDFNLKQMLDAVGVSRSHFYRKIQSLTGQNPSHFIRSVRLKYAAELLKQHNCTIKEVAFKSGFNSTAYFSKTFRELFEMTPNEFMESNKGK</sequence>
<feature type="domain" description="HTH araC/xylS-type" evidence="13">
    <location>
        <begin position="1260"/>
        <end position="1359"/>
    </location>
</feature>
<feature type="modified residue" description="4-aspartylphosphate" evidence="12">
    <location>
        <position position="1160"/>
    </location>
</feature>
<dbReference type="SUPFAM" id="SSF63829">
    <property type="entry name" value="Calcium-dependent phosphotriesterase"/>
    <property type="match status" value="3"/>
</dbReference>
<dbReference type="Pfam" id="PF00072">
    <property type="entry name" value="Response_reg"/>
    <property type="match status" value="1"/>
</dbReference>
<keyword evidence="9" id="KW-0805">Transcription regulation</keyword>
<evidence type="ECO:0000259" key="15">
    <source>
        <dbReference type="PROSITE" id="PS50110"/>
    </source>
</evidence>
<keyword evidence="7" id="KW-0067">ATP-binding</keyword>
<dbReference type="Gene3D" id="1.10.287.130">
    <property type="match status" value="1"/>
</dbReference>
<dbReference type="InterPro" id="IPR011006">
    <property type="entry name" value="CheY-like_superfamily"/>
</dbReference>
<dbReference type="Pfam" id="PF12833">
    <property type="entry name" value="HTH_18"/>
    <property type="match status" value="1"/>
</dbReference>
<dbReference type="Gene3D" id="3.30.565.10">
    <property type="entry name" value="Histidine kinase-like ATPase, C-terminal domain"/>
    <property type="match status" value="1"/>
</dbReference>
<evidence type="ECO:0000256" key="3">
    <source>
        <dbReference type="ARBA" id="ARBA00022553"/>
    </source>
</evidence>
<keyword evidence="4" id="KW-0808">Transferase</keyword>
<reference evidence="16 17" key="1">
    <citation type="submission" date="2018-07" db="EMBL/GenBank/DDBJ databases">
        <title>Genomic Encyclopedia of Type Strains, Phase IV (KMG-IV): sequencing the most valuable type-strain genomes for metagenomic binning, comparative biology and taxonomic classification.</title>
        <authorList>
            <person name="Goeker M."/>
        </authorList>
    </citation>
    <scope>NUCLEOTIDE SEQUENCE [LARGE SCALE GENOMIC DNA]</scope>
    <source>
        <strain evidence="16 17">DSM 4134</strain>
    </source>
</reference>
<dbReference type="PROSITE" id="PS01124">
    <property type="entry name" value="HTH_ARAC_FAMILY_2"/>
    <property type="match status" value="1"/>
</dbReference>
<dbReference type="Gene3D" id="2.130.10.10">
    <property type="entry name" value="YVTN repeat-like/Quinoprotein amine dehydrogenase"/>
    <property type="match status" value="2"/>
</dbReference>
<evidence type="ECO:0000256" key="7">
    <source>
        <dbReference type="ARBA" id="ARBA00022840"/>
    </source>
</evidence>
<comment type="caution">
    <text evidence="16">The sequence shown here is derived from an EMBL/GenBank/DDBJ whole genome shotgun (WGS) entry which is preliminary data.</text>
</comment>
<dbReference type="GO" id="GO:0005524">
    <property type="term" value="F:ATP binding"/>
    <property type="evidence" value="ECO:0007669"/>
    <property type="project" value="UniProtKB-KW"/>
</dbReference>
<dbReference type="GO" id="GO:0043565">
    <property type="term" value="F:sequence-specific DNA binding"/>
    <property type="evidence" value="ECO:0007669"/>
    <property type="project" value="InterPro"/>
</dbReference>
<dbReference type="GO" id="GO:0003700">
    <property type="term" value="F:DNA-binding transcription factor activity"/>
    <property type="evidence" value="ECO:0007669"/>
    <property type="project" value="InterPro"/>
</dbReference>
<dbReference type="Gene3D" id="3.40.50.2300">
    <property type="match status" value="1"/>
</dbReference>
<feature type="domain" description="Response regulatory" evidence="15">
    <location>
        <begin position="1112"/>
        <end position="1227"/>
    </location>
</feature>
<dbReference type="Gene3D" id="2.60.40.10">
    <property type="entry name" value="Immunoglobulins"/>
    <property type="match status" value="1"/>
</dbReference>
<dbReference type="InterPro" id="IPR013783">
    <property type="entry name" value="Ig-like_fold"/>
</dbReference>
<evidence type="ECO:0000256" key="10">
    <source>
        <dbReference type="ARBA" id="ARBA00023125"/>
    </source>
</evidence>
<dbReference type="InterPro" id="IPR005467">
    <property type="entry name" value="His_kinase_dom"/>
</dbReference>
<dbReference type="InterPro" id="IPR009057">
    <property type="entry name" value="Homeodomain-like_sf"/>
</dbReference>
<dbReference type="SUPFAM" id="SSF46689">
    <property type="entry name" value="Homeodomain-like"/>
    <property type="match status" value="1"/>
</dbReference>
<dbReference type="InterPro" id="IPR001789">
    <property type="entry name" value="Sig_transdc_resp-reg_receiver"/>
</dbReference>
<dbReference type="PANTHER" id="PTHR43547:SF2">
    <property type="entry name" value="HYBRID SIGNAL TRANSDUCTION HISTIDINE KINASE C"/>
    <property type="match status" value="1"/>
</dbReference>
<dbReference type="Gene3D" id="1.10.10.60">
    <property type="entry name" value="Homeodomain-like"/>
    <property type="match status" value="1"/>
</dbReference>
<keyword evidence="3 12" id="KW-0597">Phosphoprotein</keyword>
<evidence type="ECO:0000256" key="11">
    <source>
        <dbReference type="ARBA" id="ARBA00023163"/>
    </source>
</evidence>
<evidence type="ECO:0000259" key="14">
    <source>
        <dbReference type="PROSITE" id="PS50109"/>
    </source>
</evidence>
<dbReference type="InterPro" id="IPR011123">
    <property type="entry name" value="Y_Y_Y"/>
</dbReference>
<dbReference type="SUPFAM" id="SSF47384">
    <property type="entry name" value="Homodimeric domain of signal transducing histidine kinase"/>
    <property type="match status" value="1"/>
</dbReference>
<dbReference type="PROSITE" id="PS00041">
    <property type="entry name" value="HTH_ARAC_FAMILY_1"/>
    <property type="match status" value="1"/>
</dbReference>
<dbReference type="InterPro" id="IPR015943">
    <property type="entry name" value="WD40/YVTN_repeat-like_dom_sf"/>
</dbReference>
<dbReference type="PROSITE" id="PS50109">
    <property type="entry name" value="HIS_KIN"/>
    <property type="match status" value="1"/>
</dbReference>
<keyword evidence="8" id="KW-0902">Two-component regulatory system</keyword>
<evidence type="ECO:0000313" key="17">
    <source>
        <dbReference type="Proteomes" id="UP000256779"/>
    </source>
</evidence>
<comment type="catalytic activity">
    <reaction evidence="1">
        <text>ATP + protein L-histidine = ADP + protein N-phospho-L-histidine.</text>
        <dbReference type="EC" id="2.7.13.3"/>
    </reaction>
</comment>
<evidence type="ECO:0000256" key="4">
    <source>
        <dbReference type="ARBA" id="ARBA00022679"/>
    </source>
</evidence>
<dbReference type="PANTHER" id="PTHR43547">
    <property type="entry name" value="TWO-COMPONENT HISTIDINE KINASE"/>
    <property type="match status" value="1"/>
</dbReference>
<organism evidence="16 17">
    <name type="scientific">Marinoscillum furvescens DSM 4134</name>
    <dbReference type="NCBI Taxonomy" id="1122208"/>
    <lineage>
        <taxon>Bacteria</taxon>
        <taxon>Pseudomonadati</taxon>
        <taxon>Bacteroidota</taxon>
        <taxon>Cytophagia</taxon>
        <taxon>Cytophagales</taxon>
        <taxon>Reichenbachiellaceae</taxon>
        <taxon>Marinoscillum</taxon>
    </lineage>
</organism>
<keyword evidence="5" id="KW-0547">Nucleotide-binding</keyword>
<dbReference type="InterPro" id="IPR004358">
    <property type="entry name" value="Sig_transdc_His_kin-like_C"/>
</dbReference>
<evidence type="ECO:0000256" key="5">
    <source>
        <dbReference type="ARBA" id="ARBA00022741"/>
    </source>
</evidence>
<dbReference type="PROSITE" id="PS50110">
    <property type="entry name" value="RESPONSE_REGULATORY"/>
    <property type="match status" value="1"/>
</dbReference>
<dbReference type="Pfam" id="PF07495">
    <property type="entry name" value="Y_Y_Y"/>
    <property type="match status" value="1"/>
</dbReference>
<accession>A0A3D9L7E9</accession>
<dbReference type="EC" id="2.7.13.3" evidence="2"/>
<dbReference type="FunFam" id="3.40.50.2300:FF:000138">
    <property type="entry name" value="Two-component system sensor histidine kinase/response regulator"/>
    <property type="match status" value="1"/>
</dbReference>
<dbReference type="InterPro" id="IPR003594">
    <property type="entry name" value="HATPase_dom"/>
</dbReference>
<evidence type="ECO:0000259" key="13">
    <source>
        <dbReference type="PROSITE" id="PS01124"/>
    </source>
</evidence>
<dbReference type="InterPro" id="IPR011110">
    <property type="entry name" value="Reg_prop"/>
</dbReference>
<keyword evidence="11" id="KW-0804">Transcription</keyword>
<dbReference type="Pfam" id="PF00512">
    <property type="entry name" value="HisKA"/>
    <property type="match status" value="1"/>
</dbReference>
<evidence type="ECO:0000313" key="16">
    <source>
        <dbReference type="EMBL" id="REE02002.1"/>
    </source>
</evidence>
<dbReference type="InterPro" id="IPR018060">
    <property type="entry name" value="HTH_AraC"/>
</dbReference>
<dbReference type="InterPro" id="IPR036097">
    <property type="entry name" value="HisK_dim/P_sf"/>
</dbReference>
<evidence type="ECO:0000256" key="12">
    <source>
        <dbReference type="PROSITE-ProRule" id="PRU00169"/>
    </source>
</evidence>
<evidence type="ECO:0000256" key="9">
    <source>
        <dbReference type="ARBA" id="ARBA00023015"/>
    </source>
</evidence>
<dbReference type="InterPro" id="IPR036890">
    <property type="entry name" value="HATPase_C_sf"/>
</dbReference>
<dbReference type="PRINTS" id="PR00344">
    <property type="entry name" value="BCTRLSENSOR"/>
</dbReference>
<dbReference type="SUPFAM" id="SSF52172">
    <property type="entry name" value="CheY-like"/>
    <property type="match status" value="1"/>
</dbReference>
<evidence type="ECO:0000256" key="8">
    <source>
        <dbReference type="ARBA" id="ARBA00023012"/>
    </source>
</evidence>
<keyword evidence="6 16" id="KW-0418">Kinase</keyword>
<gene>
    <name evidence="16" type="ORF">C7460_10220</name>
</gene>
<dbReference type="EMBL" id="QREG01000002">
    <property type="protein sequence ID" value="REE02002.1"/>
    <property type="molecule type" value="Genomic_DNA"/>
</dbReference>
<dbReference type="SUPFAM" id="SSF55874">
    <property type="entry name" value="ATPase domain of HSP90 chaperone/DNA topoisomerase II/histidine kinase"/>
    <property type="match status" value="1"/>
</dbReference>
<dbReference type="Pfam" id="PF07494">
    <property type="entry name" value="Reg_prop"/>
    <property type="match status" value="2"/>
</dbReference>
<dbReference type="FunFam" id="3.30.565.10:FF:000037">
    <property type="entry name" value="Hybrid sensor histidine kinase/response regulator"/>
    <property type="match status" value="1"/>
</dbReference>
<dbReference type="SMART" id="SM00448">
    <property type="entry name" value="REC"/>
    <property type="match status" value="1"/>
</dbReference>
<keyword evidence="10" id="KW-0238">DNA-binding</keyword>
<dbReference type="FunFam" id="1.10.287.130:FF:000045">
    <property type="entry name" value="Two-component system sensor histidine kinase/response regulator"/>
    <property type="match status" value="1"/>
</dbReference>
<feature type="domain" description="Histidine kinase" evidence="14">
    <location>
        <begin position="841"/>
        <end position="1060"/>
    </location>
</feature>
<dbReference type="RefSeq" id="WP_245986157.1">
    <property type="nucleotide sequence ID" value="NZ_QREG01000002.1"/>
</dbReference>
<keyword evidence="17" id="KW-1185">Reference proteome</keyword>
<dbReference type="Pfam" id="PF02518">
    <property type="entry name" value="HATPase_c"/>
    <property type="match status" value="1"/>
</dbReference>